<gene>
    <name evidence="1" type="ORF">BD310DRAFT_974217</name>
</gene>
<name>A0A4Q9Q5M3_9APHY</name>
<dbReference type="Proteomes" id="UP000292082">
    <property type="component" value="Unassembled WGS sequence"/>
</dbReference>
<dbReference type="Gene3D" id="1.25.40.980">
    <property type="match status" value="1"/>
</dbReference>
<sequence length="220" mass="23705">MAQEEVRRATLRSIITDEPCAHPTDVLPWESLYRSPYTAHAPASQTFVERVKLFRTPINYINGDSGSRTGVDDPAVCTYRLSRLDDKYPEYVELLAAQAGIKQAVAFRRLVPSEYVGATGSLYDFAIVPVCLLEAANEGLTRNTALAVAGPAVPATAAPTRVPRNPHGYGYGAQYGVPALNVNLRLRLRLGRESTPSTSWINLAASCIFGSPLGALGLSA</sequence>
<keyword evidence="2" id="KW-1185">Reference proteome</keyword>
<dbReference type="STRING" id="114155.A0A4Q9Q5M3"/>
<dbReference type="AlphaFoldDB" id="A0A4Q9Q5M3"/>
<proteinExistence type="predicted"/>
<evidence type="ECO:0000313" key="2">
    <source>
        <dbReference type="Proteomes" id="UP000292082"/>
    </source>
</evidence>
<accession>A0A4Q9Q5M3</accession>
<protein>
    <submittedName>
        <fullName evidence="1">Uncharacterized protein</fullName>
    </submittedName>
</protein>
<organism evidence="1 2">
    <name type="scientific">Dichomitus squalens</name>
    <dbReference type="NCBI Taxonomy" id="114155"/>
    <lineage>
        <taxon>Eukaryota</taxon>
        <taxon>Fungi</taxon>
        <taxon>Dikarya</taxon>
        <taxon>Basidiomycota</taxon>
        <taxon>Agaricomycotina</taxon>
        <taxon>Agaricomycetes</taxon>
        <taxon>Polyporales</taxon>
        <taxon>Polyporaceae</taxon>
        <taxon>Dichomitus</taxon>
    </lineage>
</organism>
<reference evidence="1 2" key="1">
    <citation type="submission" date="2019-01" db="EMBL/GenBank/DDBJ databases">
        <title>Draft genome sequences of three monokaryotic isolates of the white-rot basidiomycete fungus Dichomitus squalens.</title>
        <authorList>
            <consortium name="DOE Joint Genome Institute"/>
            <person name="Lopez S.C."/>
            <person name="Andreopoulos B."/>
            <person name="Pangilinan J."/>
            <person name="Lipzen A."/>
            <person name="Riley R."/>
            <person name="Ahrendt S."/>
            <person name="Ng V."/>
            <person name="Barry K."/>
            <person name="Daum C."/>
            <person name="Grigoriev I.V."/>
            <person name="Hilden K.S."/>
            <person name="Makela M.R."/>
            <person name="de Vries R.P."/>
        </authorList>
    </citation>
    <scope>NUCLEOTIDE SEQUENCE [LARGE SCALE GENOMIC DNA]</scope>
    <source>
        <strain evidence="1 2">CBS 464.89</strain>
    </source>
</reference>
<dbReference type="EMBL" id="ML145093">
    <property type="protein sequence ID" value="TBU62400.1"/>
    <property type="molecule type" value="Genomic_DNA"/>
</dbReference>
<evidence type="ECO:0000313" key="1">
    <source>
        <dbReference type="EMBL" id="TBU62400.1"/>
    </source>
</evidence>